<evidence type="ECO:0000313" key="3">
    <source>
        <dbReference type="Proteomes" id="UP001359485"/>
    </source>
</evidence>
<reference evidence="2 3" key="1">
    <citation type="submission" date="2023-09" db="EMBL/GenBank/DDBJ databases">
        <title>Genomes of two closely related lineages of the louse Polyplax serrata with different host specificities.</title>
        <authorList>
            <person name="Martinu J."/>
            <person name="Tarabai H."/>
            <person name="Stefka J."/>
            <person name="Hypsa V."/>
        </authorList>
    </citation>
    <scope>NUCLEOTIDE SEQUENCE [LARGE SCALE GENOMIC DNA]</scope>
    <source>
        <strain evidence="2">98ZLc_SE</strain>
    </source>
</reference>
<organism evidence="2 3">
    <name type="scientific">Polyplax serrata</name>
    <name type="common">Common mouse louse</name>
    <dbReference type="NCBI Taxonomy" id="468196"/>
    <lineage>
        <taxon>Eukaryota</taxon>
        <taxon>Metazoa</taxon>
        <taxon>Ecdysozoa</taxon>
        <taxon>Arthropoda</taxon>
        <taxon>Hexapoda</taxon>
        <taxon>Insecta</taxon>
        <taxon>Pterygota</taxon>
        <taxon>Neoptera</taxon>
        <taxon>Paraneoptera</taxon>
        <taxon>Psocodea</taxon>
        <taxon>Troctomorpha</taxon>
        <taxon>Phthiraptera</taxon>
        <taxon>Anoplura</taxon>
        <taxon>Polyplacidae</taxon>
        <taxon>Polyplax</taxon>
    </lineage>
</organism>
<sequence length="276" mass="31422">MLLSYILYIFLSWKLQEDEGKVMCNILKHSRECTMLIDNFAISSASFINCTLQNARPVQMCCSCAAAYSSAIINFENISKSQVKSNSICDEKLLNQDRLAVFETTVSYIQMIWAKGQCSNCLDTESKGLQPSNSTKEFKKFYEETNSCLSNHYDPSNKTYNKDVCQNCSSVYFRMNKFYSDLKEHSGNGLVCMDIVDTMNVTQHLWSNLLHCGKTIPTFESPLMVSCVMVLMLSIAFYLGALKFSKTRSATVLHRNRLSQRFGERWRNRAGSSISN</sequence>
<feature type="transmembrane region" description="Helical" evidence="1">
    <location>
        <begin position="223"/>
        <end position="241"/>
    </location>
</feature>
<dbReference type="PANTHER" id="PTHR15644">
    <property type="entry name" value="OSTEOPETROSIS ASSOCIATED TRANSMEMBRANE PROTEIN 1"/>
    <property type="match status" value="1"/>
</dbReference>
<dbReference type="Proteomes" id="UP001359485">
    <property type="component" value="Unassembled WGS sequence"/>
</dbReference>
<evidence type="ECO:0000313" key="2">
    <source>
        <dbReference type="EMBL" id="KAK6619806.1"/>
    </source>
</evidence>
<name>A0ABR1AJ56_POLSC</name>
<dbReference type="PANTHER" id="PTHR15644:SF2">
    <property type="entry name" value="OSTEOPETROSIS-ASSOCIATED TRANSMEMBRANE PROTEIN 1"/>
    <property type="match status" value="1"/>
</dbReference>
<keyword evidence="3" id="KW-1185">Reference proteome</keyword>
<keyword evidence="1" id="KW-0812">Transmembrane</keyword>
<accession>A0ABR1AJ56</accession>
<dbReference type="Pfam" id="PF09777">
    <property type="entry name" value="OSTMP1"/>
    <property type="match status" value="1"/>
</dbReference>
<keyword evidence="1" id="KW-0472">Membrane</keyword>
<keyword evidence="1" id="KW-1133">Transmembrane helix</keyword>
<dbReference type="InterPro" id="IPR019172">
    <property type="entry name" value="Osteopetrosis-assoc_TM_1"/>
</dbReference>
<comment type="caution">
    <text evidence="2">The sequence shown here is derived from an EMBL/GenBank/DDBJ whole genome shotgun (WGS) entry which is preliminary data.</text>
</comment>
<protein>
    <recommendedName>
        <fullName evidence="4">Osteopetrosis-associated transmembrane protein 1</fullName>
    </recommendedName>
</protein>
<dbReference type="EMBL" id="JAWJWF010000048">
    <property type="protein sequence ID" value="KAK6619806.1"/>
    <property type="molecule type" value="Genomic_DNA"/>
</dbReference>
<evidence type="ECO:0008006" key="4">
    <source>
        <dbReference type="Google" id="ProtNLM"/>
    </source>
</evidence>
<evidence type="ECO:0000256" key="1">
    <source>
        <dbReference type="SAM" id="Phobius"/>
    </source>
</evidence>
<proteinExistence type="predicted"/>
<gene>
    <name evidence="2" type="ORF">RUM44_006205</name>
</gene>